<dbReference type="Gramene" id="TuG1812G0700002262.01.T01">
    <property type="protein sequence ID" value="TuG1812G0700002262.01.T01.cds379369"/>
    <property type="gene ID" value="TuG1812G0700002262.01"/>
</dbReference>
<organism evidence="2 3">
    <name type="scientific">Triticum urartu</name>
    <name type="common">Red wild einkorn</name>
    <name type="synonym">Crithodium urartu</name>
    <dbReference type="NCBI Taxonomy" id="4572"/>
    <lineage>
        <taxon>Eukaryota</taxon>
        <taxon>Viridiplantae</taxon>
        <taxon>Streptophyta</taxon>
        <taxon>Embryophyta</taxon>
        <taxon>Tracheophyta</taxon>
        <taxon>Spermatophyta</taxon>
        <taxon>Magnoliopsida</taxon>
        <taxon>Liliopsida</taxon>
        <taxon>Poales</taxon>
        <taxon>Poaceae</taxon>
        <taxon>BOP clade</taxon>
        <taxon>Pooideae</taxon>
        <taxon>Triticodae</taxon>
        <taxon>Triticeae</taxon>
        <taxon>Triticinae</taxon>
        <taxon>Triticum</taxon>
    </lineage>
</organism>
<evidence type="ECO:0000256" key="1">
    <source>
        <dbReference type="SAM" id="MobiDB-lite"/>
    </source>
</evidence>
<proteinExistence type="predicted"/>
<accession>A0A8R7R159</accession>
<name>A0A8R7R159_TRIUA</name>
<evidence type="ECO:0000313" key="2">
    <source>
        <dbReference type="EnsemblPlants" id="TuG1812G0700002262.01.T01.cds379369"/>
    </source>
</evidence>
<feature type="region of interest" description="Disordered" evidence="1">
    <location>
        <begin position="107"/>
        <end position="138"/>
    </location>
</feature>
<reference evidence="2" key="3">
    <citation type="submission" date="2022-06" db="UniProtKB">
        <authorList>
            <consortium name="EnsemblPlants"/>
        </authorList>
    </citation>
    <scope>IDENTIFICATION</scope>
</reference>
<feature type="compositionally biased region" description="Polar residues" evidence="1">
    <location>
        <begin position="31"/>
        <end position="40"/>
    </location>
</feature>
<dbReference type="EnsemblPlants" id="TuG1812G0700002262.01.T01">
    <property type="protein sequence ID" value="TuG1812G0700002262.01.T01.cds379369"/>
    <property type="gene ID" value="TuG1812G0700002262.01"/>
</dbReference>
<sequence>MTSHRSSPPRPVAAGRPGANVLHRPTLKEPPSSSARATKSPTKHTVRPRSALTSAPHASSSSSLSEHSSARAQNLLLGQPCTHGGGEPCFVPITGWTAVHAPPSVRAPAEWAHEAEEGVRSPPWSPWPSIRTGAVGNL</sequence>
<keyword evidence="3" id="KW-1185">Reference proteome</keyword>
<dbReference type="AlphaFoldDB" id="A0A8R7R159"/>
<feature type="compositionally biased region" description="Low complexity" evidence="1">
    <location>
        <begin position="50"/>
        <end position="71"/>
    </location>
</feature>
<dbReference type="Proteomes" id="UP000015106">
    <property type="component" value="Chromosome 7"/>
</dbReference>
<reference evidence="3" key="1">
    <citation type="journal article" date="2013" name="Nature">
        <title>Draft genome of the wheat A-genome progenitor Triticum urartu.</title>
        <authorList>
            <person name="Ling H.Q."/>
            <person name="Zhao S."/>
            <person name="Liu D."/>
            <person name="Wang J."/>
            <person name="Sun H."/>
            <person name="Zhang C."/>
            <person name="Fan H."/>
            <person name="Li D."/>
            <person name="Dong L."/>
            <person name="Tao Y."/>
            <person name="Gao C."/>
            <person name="Wu H."/>
            <person name="Li Y."/>
            <person name="Cui Y."/>
            <person name="Guo X."/>
            <person name="Zheng S."/>
            <person name="Wang B."/>
            <person name="Yu K."/>
            <person name="Liang Q."/>
            <person name="Yang W."/>
            <person name="Lou X."/>
            <person name="Chen J."/>
            <person name="Feng M."/>
            <person name="Jian J."/>
            <person name="Zhang X."/>
            <person name="Luo G."/>
            <person name="Jiang Y."/>
            <person name="Liu J."/>
            <person name="Wang Z."/>
            <person name="Sha Y."/>
            <person name="Zhang B."/>
            <person name="Wu H."/>
            <person name="Tang D."/>
            <person name="Shen Q."/>
            <person name="Xue P."/>
            <person name="Zou S."/>
            <person name="Wang X."/>
            <person name="Liu X."/>
            <person name="Wang F."/>
            <person name="Yang Y."/>
            <person name="An X."/>
            <person name="Dong Z."/>
            <person name="Zhang K."/>
            <person name="Zhang X."/>
            <person name="Luo M.C."/>
            <person name="Dvorak J."/>
            <person name="Tong Y."/>
            <person name="Wang J."/>
            <person name="Yang H."/>
            <person name="Li Z."/>
            <person name="Wang D."/>
            <person name="Zhang A."/>
            <person name="Wang J."/>
        </authorList>
    </citation>
    <scope>NUCLEOTIDE SEQUENCE</scope>
    <source>
        <strain evidence="3">cv. G1812</strain>
    </source>
</reference>
<evidence type="ECO:0000313" key="3">
    <source>
        <dbReference type="Proteomes" id="UP000015106"/>
    </source>
</evidence>
<reference evidence="2" key="2">
    <citation type="submission" date="2018-03" db="EMBL/GenBank/DDBJ databases">
        <title>The Triticum urartu genome reveals the dynamic nature of wheat genome evolution.</title>
        <authorList>
            <person name="Ling H."/>
            <person name="Ma B."/>
            <person name="Shi X."/>
            <person name="Liu H."/>
            <person name="Dong L."/>
            <person name="Sun H."/>
            <person name="Cao Y."/>
            <person name="Gao Q."/>
            <person name="Zheng S."/>
            <person name="Li Y."/>
            <person name="Yu Y."/>
            <person name="Du H."/>
            <person name="Qi M."/>
            <person name="Li Y."/>
            <person name="Yu H."/>
            <person name="Cui Y."/>
            <person name="Wang N."/>
            <person name="Chen C."/>
            <person name="Wu H."/>
            <person name="Zhao Y."/>
            <person name="Zhang J."/>
            <person name="Li Y."/>
            <person name="Zhou W."/>
            <person name="Zhang B."/>
            <person name="Hu W."/>
            <person name="Eijk M."/>
            <person name="Tang J."/>
            <person name="Witsenboer H."/>
            <person name="Zhao S."/>
            <person name="Li Z."/>
            <person name="Zhang A."/>
            <person name="Wang D."/>
            <person name="Liang C."/>
        </authorList>
    </citation>
    <scope>NUCLEOTIDE SEQUENCE [LARGE SCALE GENOMIC DNA]</scope>
    <source>
        <strain evidence="2">cv. G1812</strain>
    </source>
</reference>
<protein>
    <submittedName>
        <fullName evidence="2">Uncharacterized protein</fullName>
    </submittedName>
</protein>
<feature type="region of interest" description="Disordered" evidence="1">
    <location>
        <begin position="1"/>
        <end position="71"/>
    </location>
</feature>